<dbReference type="NCBIfam" id="NF002383">
    <property type="entry name" value="PRK01392.1"/>
    <property type="match status" value="1"/>
</dbReference>
<keyword evidence="5" id="KW-0456">Lyase</keyword>
<dbReference type="Pfam" id="PF03802">
    <property type="entry name" value="CitX"/>
    <property type="match status" value="1"/>
</dbReference>
<keyword evidence="6" id="KW-1185">Reference proteome</keyword>
<dbReference type="AlphaFoldDB" id="A0A940SWP7"/>
<dbReference type="Proteomes" id="UP000674938">
    <property type="component" value="Unassembled WGS sequence"/>
</dbReference>
<dbReference type="EMBL" id="JAEEGA010000015">
    <property type="protein sequence ID" value="MBP1043229.1"/>
    <property type="molecule type" value="Genomic_DNA"/>
</dbReference>
<gene>
    <name evidence="5" type="primary">citX</name>
    <name evidence="5" type="ORF">I6N95_19600</name>
</gene>
<dbReference type="GO" id="GO:0050519">
    <property type="term" value="F:holo-citrate lyase synthase activity"/>
    <property type="evidence" value="ECO:0007669"/>
    <property type="project" value="UniProtKB-EC"/>
</dbReference>
<dbReference type="GO" id="GO:0016829">
    <property type="term" value="F:lyase activity"/>
    <property type="evidence" value="ECO:0007669"/>
    <property type="project" value="UniProtKB-KW"/>
</dbReference>
<evidence type="ECO:0000256" key="4">
    <source>
        <dbReference type="ARBA" id="ARBA00048574"/>
    </source>
</evidence>
<keyword evidence="2 5" id="KW-0808">Transferase</keyword>
<evidence type="ECO:0000313" key="5">
    <source>
        <dbReference type="EMBL" id="MBP1043229.1"/>
    </source>
</evidence>
<dbReference type="GO" id="GO:0051191">
    <property type="term" value="P:prosthetic group biosynthetic process"/>
    <property type="evidence" value="ECO:0007669"/>
    <property type="project" value="InterPro"/>
</dbReference>
<reference evidence="5" key="1">
    <citation type="submission" date="2020-12" db="EMBL/GenBank/DDBJ databases">
        <title>Vagococcus allomyrinae sp. nov. and Enterococcus lavae sp. nov., isolated from the larvae of Allomyrina dichotoma.</title>
        <authorList>
            <person name="Lee S.D."/>
        </authorList>
    </citation>
    <scope>NUCLEOTIDE SEQUENCE</scope>
    <source>
        <strain evidence="5">BWB3-3</strain>
    </source>
</reference>
<evidence type="ECO:0000256" key="3">
    <source>
        <dbReference type="ARBA" id="ARBA00022695"/>
    </source>
</evidence>
<keyword evidence="3 5" id="KW-0548">Nucleotidyltransferase</keyword>
<comment type="catalytic activity">
    <reaction evidence="4">
        <text>apo-[citrate lyase ACP] + 2'-(5''-triphospho-alpha-D-ribosyl)-3'-dephospho-CoA = holo-[citrate lyase ACP] + diphosphate</text>
        <dbReference type="Rhea" id="RHEA:16333"/>
        <dbReference type="Rhea" id="RHEA-COMP:10157"/>
        <dbReference type="Rhea" id="RHEA-COMP:10158"/>
        <dbReference type="ChEBI" id="CHEBI:29999"/>
        <dbReference type="ChEBI" id="CHEBI:33019"/>
        <dbReference type="ChEBI" id="CHEBI:61378"/>
        <dbReference type="ChEBI" id="CHEBI:82683"/>
        <dbReference type="EC" id="2.7.7.61"/>
    </reaction>
</comment>
<sequence length="185" mass="20977">MWCAMSNALFSGPSIHLKGMLEARETRADRQAYLLKQGGKCLLSMTLNIPGPVKNSPGIQAIAAEVVAELNLFFPKEEAQVLSLLDIRTGPEYYLLLDQEPFEVKRKLVEIEERHPYGRLVDLDVLVRNEGSQTLKQINRKLLGLSPRRCFLCDEDAKVCSRKRQHPVSEMQEAICQLIEKGQQE</sequence>
<protein>
    <recommendedName>
        <fullName evidence="1">citrate lyase holo-[acyl-carrier protein] synthase</fullName>
        <ecNumber evidence="1">2.7.7.61</ecNumber>
    </recommendedName>
</protein>
<accession>A0A940SWP7</accession>
<dbReference type="NCBIfam" id="TIGR03124">
    <property type="entry name" value="citrate_citX"/>
    <property type="match status" value="1"/>
</dbReference>
<organism evidence="5 6">
    <name type="scientific">Vagococcus allomyrinae</name>
    <dbReference type="NCBI Taxonomy" id="2794353"/>
    <lineage>
        <taxon>Bacteria</taxon>
        <taxon>Bacillati</taxon>
        <taxon>Bacillota</taxon>
        <taxon>Bacilli</taxon>
        <taxon>Lactobacillales</taxon>
        <taxon>Enterococcaceae</taxon>
        <taxon>Vagococcus</taxon>
    </lineage>
</organism>
<proteinExistence type="predicted"/>
<evidence type="ECO:0000313" key="6">
    <source>
        <dbReference type="Proteomes" id="UP000674938"/>
    </source>
</evidence>
<dbReference type="EC" id="2.7.7.61" evidence="1"/>
<name>A0A940SWP7_9ENTE</name>
<evidence type="ECO:0000256" key="1">
    <source>
        <dbReference type="ARBA" id="ARBA00012524"/>
    </source>
</evidence>
<evidence type="ECO:0000256" key="2">
    <source>
        <dbReference type="ARBA" id="ARBA00022679"/>
    </source>
</evidence>
<dbReference type="InterPro" id="IPR005551">
    <property type="entry name" value="CitX"/>
</dbReference>
<comment type="caution">
    <text evidence="5">The sequence shown here is derived from an EMBL/GenBank/DDBJ whole genome shotgun (WGS) entry which is preliminary data.</text>
</comment>